<dbReference type="SUPFAM" id="SSF89447">
    <property type="entry name" value="AbrB/MazE/MraZ-like"/>
    <property type="match status" value="1"/>
</dbReference>
<dbReference type="InterPro" id="IPR007159">
    <property type="entry name" value="SpoVT-AbrB_dom"/>
</dbReference>
<dbReference type="InterPro" id="IPR037914">
    <property type="entry name" value="SpoVT-AbrB_sf"/>
</dbReference>
<feature type="domain" description="SpoVT-AbrB" evidence="1">
    <location>
        <begin position="8"/>
        <end position="56"/>
    </location>
</feature>
<dbReference type="EMBL" id="CP092362">
    <property type="protein sequence ID" value="ULN41611.1"/>
    <property type="molecule type" value="Genomic_DNA"/>
</dbReference>
<evidence type="ECO:0000313" key="3">
    <source>
        <dbReference type="Proteomes" id="UP001055337"/>
    </source>
</evidence>
<dbReference type="GO" id="GO:0003677">
    <property type="term" value="F:DNA binding"/>
    <property type="evidence" value="ECO:0007669"/>
    <property type="project" value="UniProtKB-KW"/>
</dbReference>
<dbReference type="Proteomes" id="UP001055337">
    <property type="component" value="Chromosome"/>
</dbReference>
<name>A0ABY3TJT8_9MYCO</name>
<accession>A0ABY3TJT8</accession>
<keyword evidence="2" id="KW-0238">DNA-binding</keyword>
<dbReference type="RefSeq" id="WP_240178162.1">
    <property type="nucleotide sequence ID" value="NZ_CP092362.2"/>
</dbReference>
<protein>
    <submittedName>
        <fullName evidence="2">AbrB/MazE/SpoVT family DNA-binding domain-containing protein</fullName>
    </submittedName>
</protein>
<gene>
    <name evidence="2" type="ORF">MI149_00130</name>
</gene>
<proteinExistence type="predicted"/>
<sequence length="88" mass="10131">MPSLDGPHPVSSKLQVRLPIRIAKQLRIQGGDQFYWRVSDDEPDILQLLPAEVVERRYNAGERMEAAEREVAQELRVDDAQTHRPRGE</sequence>
<dbReference type="Pfam" id="PF04014">
    <property type="entry name" value="MazE_antitoxin"/>
    <property type="match status" value="1"/>
</dbReference>
<dbReference type="SMART" id="SM00966">
    <property type="entry name" value="SpoVT_AbrB"/>
    <property type="match status" value="1"/>
</dbReference>
<keyword evidence="3" id="KW-1185">Reference proteome</keyword>
<evidence type="ECO:0000313" key="2">
    <source>
        <dbReference type="EMBL" id="ULN41611.1"/>
    </source>
</evidence>
<reference evidence="2" key="1">
    <citation type="submission" date="2022-08" db="EMBL/GenBank/DDBJ databases">
        <title>Whole genome sequencing of non-tuberculosis mycobacteria type-strains.</title>
        <authorList>
            <person name="Igarashi Y."/>
            <person name="Osugi A."/>
            <person name="Mitarai S."/>
        </authorList>
    </citation>
    <scope>NUCLEOTIDE SEQUENCE</scope>
    <source>
        <strain evidence="2">JCM 16369</strain>
    </source>
</reference>
<evidence type="ECO:0000259" key="1">
    <source>
        <dbReference type="SMART" id="SM00966"/>
    </source>
</evidence>
<organism evidence="2 3">
    <name type="scientific">Mycolicibacterium crocinum</name>
    <dbReference type="NCBI Taxonomy" id="388459"/>
    <lineage>
        <taxon>Bacteria</taxon>
        <taxon>Bacillati</taxon>
        <taxon>Actinomycetota</taxon>
        <taxon>Actinomycetes</taxon>
        <taxon>Mycobacteriales</taxon>
        <taxon>Mycobacteriaceae</taxon>
        <taxon>Mycolicibacterium</taxon>
    </lineage>
</organism>